<evidence type="ECO:0000313" key="3">
    <source>
        <dbReference type="EMBL" id="SHL42244.1"/>
    </source>
</evidence>
<feature type="transmembrane region" description="Helical" evidence="1">
    <location>
        <begin position="43"/>
        <end position="65"/>
    </location>
</feature>
<accession>A0A1M7AHS8</accession>
<evidence type="ECO:0000259" key="2">
    <source>
        <dbReference type="Pfam" id="PF01970"/>
    </source>
</evidence>
<dbReference type="RefSeq" id="WP_073034018.1">
    <property type="nucleotide sequence ID" value="NZ_BMLR01000002.1"/>
</dbReference>
<keyword evidence="4" id="KW-1185">Reference proteome</keyword>
<dbReference type="PANTHER" id="PTHR35342">
    <property type="entry name" value="TRICARBOXYLIC TRANSPORT PROTEIN"/>
    <property type="match status" value="1"/>
</dbReference>
<protein>
    <submittedName>
        <fullName evidence="3">Putative tricarboxylic transport membrane protein</fullName>
    </submittedName>
</protein>
<keyword evidence="1" id="KW-0472">Membrane</keyword>
<sequence length="513" mass="53591">MLDYLVAAASEIFTPLVLASIVIGVLIGYVVGALPGMNRTTAIAVSLPFTFAMSPAAALSFLIGINKGGAAGSAVSAILLNVPGEPSSVVTTYDGYPMTKQGKAQKALKVALVASVVGDVLATMALILLARPIAKFAIGLGPIELASILIFSITFIAAVSGENFFKALIAGFLGLLLSAPGIDAETGLPRLTFGFLQLYDGVPLLAVAIGTLALSEILFQVDRGWRGGYQNPRKGVETKDARDSSFSLAEMKQVAPAILRGSLVGTIVGLLPGLGATLASFLSYTWVRRSSARSETFGKGAPEGVAASESADNATVPASLIPVFAIGVPGSLSTALLMGAFMMHGLTPGPFLFRDSGEVVFAIYLGMILASVALLVIGMYGQKLFTLIVQIRATVIMPTIVFLCIVGAYMEGGGMFGVYLMLIFGIVGYFMKKLDYSFVTFVVGYVLGPMAELTVRQSLILSNSDPAVLLDHPIAILFLLLAVFSIWRFSIAGVRSSTRDGSQNATTKGGNKS</sequence>
<feature type="transmembrane region" description="Helical" evidence="1">
    <location>
        <begin position="261"/>
        <end position="287"/>
    </location>
</feature>
<evidence type="ECO:0000256" key="1">
    <source>
        <dbReference type="SAM" id="Phobius"/>
    </source>
</evidence>
<organism evidence="3 4">
    <name type="scientific">Roseovarius pacificus</name>
    <dbReference type="NCBI Taxonomy" id="337701"/>
    <lineage>
        <taxon>Bacteria</taxon>
        <taxon>Pseudomonadati</taxon>
        <taxon>Pseudomonadota</taxon>
        <taxon>Alphaproteobacteria</taxon>
        <taxon>Rhodobacterales</taxon>
        <taxon>Roseobacteraceae</taxon>
        <taxon>Roseovarius</taxon>
    </lineage>
</organism>
<feature type="transmembrane region" description="Helical" evidence="1">
    <location>
        <begin position="320"/>
        <end position="347"/>
    </location>
</feature>
<evidence type="ECO:0000313" key="4">
    <source>
        <dbReference type="Proteomes" id="UP000183974"/>
    </source>
</evidence>
<feature type="transmembrane region" description="Helical" evidence="1">
    <location>
        <begin position="413"/>
        <end position="430"/>
    </location>
</feature>
<name>A0A1M7AHS8_9RHOB</name>
<feature type="transmembrane region" description="Helical" evidence="1">
    <location>
        <begin position="164"/>
        <end position="182"/>
    </location>
</feature>
<reference evidence="3 4" key="1">
    <citation type="submission" date="2016-11" db="EMBL/GenBank/DDBJ databases">
        <authorList>
            <person name="Jaros S."/>
            <person name="Januszkiewicz K."/>
            <person name="Wedrychowicz H."/>
        </authorList>
    </citation>
    <scope>NUCLEOTIDE SEQUENCE [LARGE SCALE GENOMIC DNA]</scope>
    <source>
        <strain evidence="3 4">DSM 29589</strain>
    </source>
</reference>
<dbReference type="STRING" id="337701.SAMN05444398_102335"/>
<feature type="transmembrane region" description="Helical" evidence="1">
    <location>
        <begin position="436"/>
        <end position="455"/>
    </location>
</feature>
<feature type="transmembrane region" description="Helical" evidence="1">
    <location>
        <begin position="467"/>
        <end position="487"/>
    </location>
</feature>
<feature type="transmembrane region" description="Helical" evidence="1">
    <location>
        <begin position="12"/>
        <end position="31"/>
    </location>
</feature>
<keyword evidence="1" id="KW-1133">Transmembrane helix</keyword>
<feature type="transmembrane region" description="Helical" evidence="1">
    <location>
        <begin position="387"/>
        <end position="406"/>
    </location>
</feature>
<proteinExistence type="predicted"/>
<feature type="transmembrane region" description="Helical" evidence="1">
    <location>
        <begin position="110"/>
        <end position="130"/>
    </location>
</feature>
<feature type="transmembrane region" description="Helical" evidence="1">
    <location>
        <begin position="202"/>
        <end position="219"/>
    </location>
</feature>
<gene>
    <name evidence="3" type="ORF">SAMN05444398_102335</name>
</gene>
<dbReference type="Pfam" id="PF01970">
    <property type="entry name" value="TctA"/>
    <property type="match status" value="1"/>
</dbReference>
<feature type="transmembrane region" description="Helical" evidence="1">
    <location>
        <begin position="136"/>
        <end position="157"/>
    </location>
</feature>
<dbReference type="AlphaFoldDB" id="A0A1M7AHS8"/>
<dbReference type="EMBL" id="FRBR01000002">
    <property type="protein sequence ID" value="SHL42244.1"/>
    <property type="molecule type" value="Genomic_DNA"/>
</dbReference>
<keyword evidence="1" id="KW-0812">Transmembrane</keyword>
<dbReference type="Proteomes" id="UP000183974">
    <property type="component" value="Unassembled WGS sequence"/>
</dbReference>
<feature type="domain" description="DUF112" evidence="2">
    <location>
        <begin position="18"/>
        <end position="442"/>
    </location>
</feature>
<feature type="transmembrane region" description="Helical" evidence="1">
    <location>
        <begin position="359"/>
        <end position="381"/>
    </location>
</feature>
<dbReference type="OrthoDB" id="9791872at2"/>
<dbReference type="InterPro" id="IPR002823">
    <property type="entry name" value="DUF112_TM"/>
</dbReference>
<dbReference type="PANTHER" id="PTHR35342:SF5">
    <property type="entry name" value="TRICARBOXYLIC TRANSPORT PROTEIN"/>
    <property type="match status" value="1"/>
</dbReference>